<evidence type="ECO:0000313" key="1">
    <source>
        <dbReference type="EMBL" id="CAB4202711.1"/>
    </source>
</evidence>
<sequence>MKPRISKEMSALYRCPMWFCRGAGCLGVARDPALAYWDWKWRVNEKARMQ</sequence>
<reference evidence="1" key="1">
    <citation type="submission" date="2020-05" db="EMBL/GenBank/DDBJ databases">
        <authorList>
            <person name="Chiriac C."/>
            <person name="Salcher M."/>
            <person name="Ghai R."/>
            <person name="Kavagutti S V."/>
        </authorList>
    </citation>
    <scope>NUCLEOTIDE SEQUENCE</scope>
</reference>
<organism evidence="1">
    <name type="scientific">uncultured Caudovirales phage</name>
    <dbReference type="NCBI Taxonomy" id="2100421"/>
    <lineage>
        <taxon>Viruses</taxon>
        <taxon>Duplodnaviria</taxon>
        <taxon>Heunggongvirae</taxon>
        <taxon>Uroviricota</taxon>
        <taxon>Caudoviricetes</taxon>
        <taxon>Peduoviridae</taxon>
        <taxon>Maltschvirus</taxon>
        <taxon>Maltschvirus maltsch</taxon>
    </lineage>
</organism>
<accession>A0A6J5RVW8</accession>
<gene>
    <name evidence="1" type="ORF">UFOVP1374_39</name>
</gene>
<name>A0A6J5RVW8_9CAUD</name>
<protein>
    <submittedName>
        <fullName evidence="1">Uncharacterized protein</fullName>
    </submittedName>
</protein>
<dbReference type="EMBL" id="LR797321">
    <property type="protein sequence ID" value="CAB4202711.1"/>
    <property type="molecule type" value="Genomic_DNA"/>
</dbReference>
<proteinExistence type="predicted"/>